<dbReference type="NCBIfam" id="NF000818">
    <property type="entry name" value="PRK00062.1"/>
    <property type="match status" value="1"/>
</dbReference>
<dbReference type="NCBIfam" id="TIGR00713">
    <property type="entry name" value="hemL"/>
    <property type="match status" value="1"/>
</dbReference>
<dbReference type="FunFam" id="3.40.640.10:FF:000021">
    <property type="entry name" value="Glutamate-1-semialdehyde 2,1-aminomutase"/>
    <property type="match status" value="1"/>
</dbReference>
<dbReference type="InterPro" id="IPR015424">
    <property type="entry name" value="PyrdxlP-dep_Trfase"/>
</dbReference>
<evidence type="ECO:0000256" key="7">
    <source>
        <dbReference type="HAMAP-Rule" id="MF_00375"/>
    </source>
</evidence>
<dbReference type="PANTHER" id="PTHR43713:SF3">
    <property type="entry name" value="GLUTAMATE-1-SEMIALDEHYDE 2,1-AMINOMUTASE 1, CHLOROPLASTIC-RELATED"/>
    <property type="match status" value="1"/>
</dbReference>
<dbReference type="SUPFAM" id="SSF53383">
    <property type="entry name" value="PLP-dependent transferases"/>
    <property type="match status" value="1"/>
</dbReference>
<dbReference type="InterPro" id="IPR015422">
    <property type="entry name" value="PyrdxlP-dep_Trfase_small"/>
</dbReference>
<dbReference type="GO" id="GO:0006782">
    <property type="term" value="P:protoporphyrinogen IX biosynthetic process"/>
    <property type="evidence" value="ECO:0007669"/>
    <property type="project" value="UniProtKB-UniRule"/>
</dbReference>
<dbReference type="GO" id="GO:0030170">
    <property type="term" value="F:pyridoxal phosphate binding"/>
    <property type="evidence" value="ECO:0007669"/>
    <property type="project" value="InterPro"/>
</dbReference>
<dbReference type="GO" id="GO:0005737">
    <property type="term" value="C:cytoplasm"/>
    <property type="evidence" value="ECO:0007669"/>
    <property type="project" value="UniProtKB-SubCell"/>
</dbReference>
<evidence type="ECO:0000313" key="9">
    <source>
        <dbReference type="Proteomes" id="UP000249799"/>
    </source>
</evidence>
<dbReference type="CDD" id="cd00610">
    <property type="entry name" value="OAT_like"/>
    <property type="match status" value="1"/>
</dbReference>
<evidence type="ECO:0000256" key="2">
    <source>
        <dbReference type="ARBA" id="ARBA00004819"/>
    </source>
</evidence>
<dbReference type="KEGG" id="bsed:DN745_09580"/>
<evidence type="ECO:0000256" key="4">
    <source>
        <dbReference type="ARBA" id="ARBA00022898"/>
    </source>
</evidence>
<protein>
    <recommendedName>
        <fullName evidence="7">Glutamate-1-semialdehyde 2,1-aminomutase</fullName>
        <shortName evidence="7">GSA</shortName>
        <ecNumber evidence="7">5.4.3.8</ecNumber>
    </recommendedName>
    <alternativeName>
        <fullName evidence="7">Glutamate-1-semialdehyde aminotransferase</fullName>
        <shortName evidence="7">GSA-AT</shortName>
    </alternativeName>
</protein>
<evidence type="ECO:0000313" key="8">
    <source>
        <dbReference type="EMBL" id="AWV89572.1"/>
    </source>
</evidence>
<comment type="subcellular location">
    <subcellularLocation>
        <location evidence="7">Cytoplasm</location>
    </subcellularLocation>
</comment>
<dbReference type="OrthoDB" id="9801052at2"/>
<dbReference type="Gene3D" id="3.90.1150.10">
    <property type="entry name" value="Aspartate Aminotransferase, domain 1"/>
    <property type="match status" value="1"/>
</dbReference>
<comment type="cofactor">
    <cofactor evidence="1 7">
        <name>pyridoxal 5'-phosphate</name>
        <dbReference type="ChEBI" id="CHEBI:597326"/>
    </cofactor>
</comment>
<reference evidence="8 9" key="1">
    <citation type="submission" date="2018-06" db="EMBL/GenBank/DDBJ databases">
        <title>Lujinxingia sediminis gen. nov. sp. nov., a new facultative anaerobic member of the class Deltaproteobacteria, and proposal of Lujinxingaceae fam. nov.</title>
        <authorList>
            <person name="Guo L.-Y."/>
            <person name="Li C.-M."/>
            <person name="Wang S."/>
            <person name="Du Z.-J."/>
        </authorList>
    </citation>
    <scope>NUCLEOTIDE SEQUENCE [LARGE SCALE GENOMIC DNA]</scope>
    <source>
        <strain evidence="8 9">FA350</strain>
    </source>
</reference>
<keyword evidence="7" id="KW-0963">Cytoplasm</keyword>
<keyword evidence="4 7" id="KW-0663">Pyridoxal phosphate</keyword>
<name>A0A2Z4FKZ8_9DELT</name>
<dbReference type="Proteomes" id="UP000249799">
    <property type="component" value="Chromosome"/>
</dbReference>
<dbReference type="PANTHER" id="PTHR43713">
    <property type="entry name" value="GLUTAMATE-1-SEMIALDEHYDE 2,1-AMINOMUTASE"/>
    <property type="match status" value="1"/>
</dbReference>
<comment type="catalytic activity">
    <reaction evidence="7">
        <text>(S)-4-amino-5-oxopentanoate = 5-aminolevulinate</text>
        <dbReference type="Rhea" id="RHEA:14265"/>
        <dbReference type="ChEBI" id="CHEBI:57501"/>
        <dbReference type="ChEBI" id="CHEBI:356416"/>
        <dbReference type="EC" id="5.4.3.8"/>
    </reaction>
</comment>
<proteinExistence type="inferred from homology"/>
<evidence type="ECO:0000256" key="5">
    <source>
        <dbReference type="ARBA" id="ARBA00023235"/>
    </source>
</evidence>
<dbReference type="GO" id="GO:0042286">
    <property type="term" value="F:glutamate-1-semialdehyde 2,1-aminomutase activity"/>
    <property type="evidence" value="ECO:0007669"/>
    <property type="project" value="UniProtKB-UniRule"/>
</dbReference>
<organism evidence="8 9">
    <name type="scientific">Bradymonas sediminis</name>
    <dbReference type="NCBI Taxonomy" id="1548548"/>
    <lineage>
        <taxon>Bacteria</taxon>
        <taxon>Deltaproteobacteria</taxon>
        <taxon>Bradymonadales</taxon>
        <taxon>Bradymonadaceae</taxon>
        <taxon>Bradymonas</taxon>
    </lineage>
</organism>
<comment type="pathway">
    <text evidence="2">Porphyrin-containing compound metabolism; protoporphyrin-IX biosynthesis; 5-aminolevulinate from L-glutamyl-tRNA(Glu): step 2/2.</text>
</comment>
<sequence>MLDKSQALLERAQKTIPGGVNSPVRAFKGVGGTPPFIKRAEGAYIFDEDNNKYIDFVLSWGPAILGHANPEIVAAAQHAVAMGSSFGAPTAAEIDIAEMIVARVPGLDRVRMVSSGTEACMSAIRVARGVKSREKIIKFSGCYHGHADSFLIAAGSGAMTLGLPNSPGVTRGTAQDTLIAQFNNIESVRALIDANPDQVAAVILEPVCGNTGCIPPQDDFLKKLRALCTEKDVALIIDEVMTGFRVARGGAVERYGVKPDLYCFGKVIGGGFPMAAYGGTHEMMSQVAPDGPIYQAGTLSGNPVAVAAGIAALKQLDAEAYDLLEARGAQLEAGFQKIIDANGYPLSQHRVGSMFTLFFHPGPIRNHEDVKSCDLERFNHFFHAMLKRGVYLAPSQFEAGFLSTAHTPEIIDEVLEKAEAALAEVF</sequence>
<evidence type="ECO:0000256" key="6">
    <source>
        <dbReference type="ARBA" id="ARBA00023244"/>
    </source>
</evidence>
<evidence type="ECO:0000256" key="1">
    <source>
        <dbReference type="ARBA" id="ARBA00001933"/>
    </source>
</evidence>
<dbReference type="Pfam" id="PF00202">
    <property type="entry name" value="Aminotran_3"/>
    <property type="match status" value="1"/>
</dbReference>
<dbReference type="RefSeq" id="WP_111334331.1">
    <property type="nucleotide sequence ID" value="NZ_CP030032.1"/>
</dbReference>
<dbReference type="Gene3D" id="3.40.640.10">
    <property type="entry name" value="Type I PLP-dependent aspartate aminotransferase-like (Major domain)"/>
    <property type="match status" value="1"/>
</dbReference>
<dbReference type="PROSITE" id="PS00600">
    <property type="entry name" value="AA_TRANSFER_CLASS_3"/>
    <property type="match status" value="1"/>
</dbReference>
<dbReference type="AlphaFoldDB" id="A0A2Z4FKZ8"/>
<keyword evidence="5 7" id="KW-0413">Isomerase</keyword>
<dbReference type="InterPro" id="IPR005814">
    <property type="entry name" value="Aminotrans_3"/>
</dbReference>
<dbReference type="InterPro" id="IPR004639">
    <property type="entry name" value="4pyrrol_synth_GluAld_NH2Trfase"/>
</dbReference>
<keyword evidence="6 7" id="KW-0627">Porphyrin biosynthesis</keyword>
<dbReference type="EMBL" id="CP030032">
    <property type="protein sequence ID" value="AWV89572.1"/>
    <property type="molecule type" value="Genomic_DNA"/>
</dbReference>
<comment type="similarity">
    <text evidence="3 7">Belongs to the class-III pyridoxal-phosphate-dependent aminotransferase family. HemL subfamily.</text>
</comment>
<comment type="subunit">
    <text evidence="7">Homodimer.</text>
</comment>
<gene>
    <name evidence="7 8" type="primary">hemL</name>
    <name evidence="8" type="ORF">DN745_09580</name>
</gene>
<evidence type="ECO:0000256" key="3">
    <source>
        <dbReference type="ARBA" id="ARBA00008981"/>
    </source>
</evidence>
<dbReference type="EC" id="5.4.3.8" evidence="7"/>
<feature type="modified residue" description="N6-(pyridoxal phosphate)lysine" evidence="7">
    <location>
        <position position="266"/>
    </location>
</feature>
<dbReference type="HAMAP" id="MF_00375">
    <property type="entry name" value="HemL_aminotrans_3"/>
    <property type="match status" value="1"/>
</dbReference>
<dbReference type="InterPro" id="IPR049704">
    <property type="entry name" value="Aminotrans_3_PPA_site"/>
</dbReference>
<accession>A0A2Z4FKZ8</accession>
<dbReference type="GO" id="GO:0008483">
    <property type="term" value="F:transaminase activity"/>
    <property type="evidence" value="ECO:0007669"/>
    <property type="project" value="InterPro"/>
</dbReference>
<dbReference type="InterPro" id="IPR015421">
    <property type="entry name" value="PyrdxlP-dep_Trfase_major"/>
</dbReference>
<dbReference type="UniPathway" id="UPA00251">
    <property type="reaction ID" value="UER00317"/>
</dbReference>
<keyword evidence="9" id="KW-1185">Reference proteome</keyword>